<keyword evidence="6" id="KW-0479">Metal-binding</keyword>
<dbReference type="InterPro" id="IPR013083">
    <property type="entry name" value="Znf_RING/FYVE/PHD"/>
</dbReference>
<keyword evidence="14" id="KW-0436">Ligase</keyword>
<accession>G7KFR2</accession>
<keyword evidence="5 14" id="KW-0808">Transferase</keyword>
<dbReference type="GO" id="GO:0061630">
    <property type="term" value="F:ubiquitin protein ligase activity"/>
    <property type="evidence" value="ECO:0007669"/>
    <property type="project" value="UniProtKB-EC"/>
</dbReference>
<comment type="pathway">
    <text evidence="2">Protein modification; protein ubiquitination.</text>
</comment>
<dbReference type="eggNOG" id="KOG3002">
    <property type="taxonomic scope" value="Eukaryota"/>
</dbReference>
<evidence type="ECO:0000259" key="12">
    <source>
        <dbReference type="PROSITE" id="PS51081"/>
    </source>
</evidence>
<keyword evidence="17" id="KW-1185">Reference proteome</keyword>
<dbReference type="Proteomes" id="UP000265566">
    <property type="component" value="Chromosome 5"/>
</dbReference>
<organism evidence="13 17">
    <name type="scientific">Medicago truncatula</name>
    <name type="common">Barrel medic</name>
    <name type="synonym">Medicago tribuloides</name>
    <dbReference type="NCBI Taxonomy" id="3880"/>
    <lineage>
        <taxon>Eukaryota</taxon>
        <taxon>Viridiplantae</taxon>
        <taxon>Streptophyta</taxon>
        <taxon>Embryophyta</taxon>
        <taxon>Tracheophyta</taxon>
        <taxon>Spermatophyta</taxon>
        <taxon>Magnoliopsida</taxon>
        <taxon>eudicotyledons</taxon>
        <taxon>Gunneridae</taxon>
        <taxon>Pentapetalae</taxon>
        <taxon>rosids</taxon>
        <taxon>fabids</taxon>
        <taxon>Fabales</taxon>
        <taxon>Fabaceae</taxon>
        <taxon>Papilionoideae</taxon>
        <taxon>50 kb inversion clade</taxon>
        <taxon>NPAAA clade</taxon>
        <taxon>Hologalegina</taxon>
        <taxon>IRL clade</taxon>
        <taxon>Trifolieae</taxon>
        <taxon>Medicago</taxon>
    </lineage>
</organism>
<dbReference type="EMBL" id="CM001221">
    <property type="protein sequence ID" value="AES99099.1"/>
    <property type="molecule type" value="Genomic_DNA"/>
</dbReference>
<dbReference type="SUPFAM" id="SSF49599">
    <property type="entry name" value="TRAF domain-like"/>
    <property type="match status" value="1"/>
</dbReference>
<comment type="function">
    <text evidence="10">E3 ubiquitin-protein ligase that mediates ubiquitination and subsequent proteasomal degradation of target proteins. E3 ubiquitin ligases accept ubiquitin from an E2 ubiquitin-conjugating enzyme in the form of a thioester and then directly transfers the ubiquitin to targeted substrates. It probably triggers the ubiquitin-mediated degradation of different substrates.</text>
</comment>
<reference evidence="13 17" key="1">
    <citation type="journal article" date="2011" name="Nature">
        <title>The Medicago genome provides insight into the evolution of rhizobial symbioses.</title>
        <authorList>
            <person name="Young N.D."/>
            <person name="Debelle F."/>
            <person name="Oldroyd G.E."/>
            <person name="Geurts R."/>
            <person name="Cannon S.B."/>
            <person name="Udvardi M.K."/>
            <person name="Benedito V.A."/>
            <person name="Mayer K.F."/>
            <person name="Gouzy J."/>
            <person name="Schoof H."/>
            <person name="Van de Peer Y."/>
            <person name="Proost S."/>
            <person name="Cook D.R."/>
            <person name="Meyers B.C."/>
            <person name="Spannagl M."/>
            <person name="Cheung F."/>
            <person name="De Mita S."/>
            <person name="Krishnakumar V."/>
            <person name="Gundlach H."/>
            <person name="Zhou S."/>
            <person name="Mudge J."/>
            <person name="Bharti A.K."/>
            <person name="Murray J.D."/>
            <person name="Naoumkina M.A."/>
            <person name="Rosen B."/>
            <person name="Silverstein K.A."/>
            <person name="Tang H."/>
            <person name="Rombauts S."/>
            <person name="Zhao P.X."/>
            <person name="Zhou P."/>
            <person name="Barbe V."/>
            <person name="Bardou P."/>
            <person name="Bechner M."/>
            <person name="Bellec A."/>
            <person name="Berger A."/>
            <person name="Berges H."/>
            <person name="Bidwell S."/>
            <person name="Bisseling T."/>
            <person name="Choisne N."/>
            <person name="Couloux A."/>
            <person name="Denny R."/>
            <person name="Deshpande S."/>
            <person name="Dai X."/>
            <person name="Doyle J.J."/>
            <person name="Dudez A.M."/>
            <person name="Farmer A.D."/>
            <person name="Fouteau S."/>
            <person name="Franken C."/>
            <person name="Gibelin C."/>
            <person name="Gish J."/>
            <person name="Goldstein S."/>
            <person name="Gonzalez A.J."/>
            <person name="Green P.J."/>
            <person name="Hallab A."/>
            <person name="Hartog M."/>
            <person name="Hua A."/>
            <person name="Humphray S.J."/>
            <person name="Jeong D.H."/>
            <person name="Jing Y."/>
            <person name="Jocker A."/>
            <person name="Kenton S.M."/>
            <person name="Kim D.J."/>
            <person name="Klee K."/>
            <person name="Lai H."/>
            <person name="Lang C."/>
            <person name="Lin S."/>
            <person name="Macmil S.L."/>
            <person name="Magdelenat G."/>
            <person name="Matthews L."/>
            <person name="McCorrison J."/>
            <person name="Monaghan E.L."/>
            <person name="Mun J.H."/>
            <person name="Najar F.Z."/>
            <person name="Nicholson C."/>
            <person name="Noirot C."/>
            <person name="O'Bleness M."/>
            <person name="Paule C.R."/>
            <person name="Poulain J."/>
            <person name="Prion F."/>
            <person name="Qin B."/>
            <person name="Qu C."/>
            <person name="Retzel E.F."/>
            <person name="Riddle C."/>
            <person name="Sallet E."/>
            <person name="Samain S."/>
            <person name="Samson N."/>
            <person name="Sanders I."/>
            <person name="Saurat O."/>
            <person name="Scarpelli C."/>
            <person name="Schiex T."/>
            <person name="Segurens B."/>
            <person name="Severin A.J."/>
            <person name="Sherrier D.J."/>
            <person name="Shi R."/>
            <person name="Sims S."/>
            <person name="Singer S.R."/>
            <person name="Sinharoy S."/>
            <person name="Sterck L."/>
            <person name="Viollet A."/>
            <person name="Wang B.B."/>
            <person name="Wang K."/>
            <person name="Wang M."/>
            <person name="Wang X."/>
            <person name="Warfsmann J."/>
            <person name="Weissenbach J."/>
            <person name="White D.D."/>
            <person name="White J.D."/>
            <person name="Wiley G.B."/>
            <person name="Wincker P."/>
            <person name="Xing Y."/>
            <person name="Yang L."/>
            <person name="Yao Z."/>
            <person name="Ying F."/>
            <person name="Zhai J."/>
            <person name="Zhou L."/>
            <person name="Zuber A."/>
            <person name="Denarie J."/>
            <person name="Dixon R.A."/>
            <person name="May G.D."/>
            <person name="Schwartz D.C."/>
            <person name="Rogers J."/>
            <person name="Quetier F."/>
            <person name="Town C.D."/>
            <person name="Roe B.A."/>
        </authorList>
    </citation>
    <scope>NUCLEOTIDE SEQUENCE [LARGE SCALE GENOMIC DNA]</scope>
    <source>
        <strain evidence="13">A17</strain>
        <strain evidence="16 17">cv. Jemalong A17</strain>
    </source>
</reference>
<reference evidence="16" key="3">
    <citation type="submission" date="2015-04" db="UniProtKB">
        <authorList>
            <consortium name="EnsemblPlants"/>
        </authorList>
    </citation>
    <scope>IDENTIFICATION</scope>
    <source>
        <strain evidence="16">cv. Jemalong A17</strain>
    </source>
</reference>
<dbReference type="Pfam" id="PF21362">
    <property type="entry name" value="Sina_RING"/>
    <property type="match status" value="1"/>
</dbReference>
<keyword evidence="9" id="KW-0862">Zinc</keyword>
<evidence type="ECO:0000256" key="5">
    <source>
        <dbReference type="ARBA" id="ARBA00022679"/>
    </source>
</evidence>
<reference evidence="13 17" key="2">
    <citation type="journal article" date="2014" name="BMC Genomics">
        <title>An improved genome release (version Mt4.0) for the model legume Medicago truncatula.</title>
        <authorList>
            <person name="Tang H."/>
            <person name="Krishnakumar V."/>
            <person name="Bidwell S."/>
            <person name="Rosen B."/>
            <person name="Chan A."/>
            <person name="Zhou S."/>
            <person name="Gentzbittel L."/>
            <person name="Childs K.L."/>
            <person name="Yandell M."/>
            <person name="Gundlach H."/>
            <person name="Mayer K.F."/>
            <person name="Schwartz D.C."/>
            <person name="Town C.D."/>
        </authorList>
    </citation>
    <scope>GENOME REANNOTATION</scope>
    <source>
        <strain evidence="16 17">cv. Jemalong A17</strain>
    </source>
</reference>
<sequence length="244" mass="27544">MDHLMYSNPKLLDCCNCSQPLTIPVFQCDNGHIFCSTCYPKLGNKRHKCSLRISSKRCKAIENLLLSIEMSCPNVNHGCNEKISCIGKRKHEEECIHVPCCCPVSSCDFVASSEVLSKHFSDKHGDSHIKFSYGHSLIVYIKSNDETIVFQEETYGKLFILYNRATLLGNAINICCIGPNSFESEYRYYILARSQMCKLKLQSFAKDVQRVAFATPSSEFLLIPFGSSFIVILTDRCSDSCSRV</sequence>
<evidence type="ECO:0000256" key="1">
    <source>
        <dbReference type="ARBA" id="ARBA00000900"/>
    </source>
</evidence>
<evidence type="ECO:0000256" key="11">
    <source>
        <dbReference type="PROSITE-ProRule" id="PRU00455"/>
    </source>
</evidence>
<keyword evidence="7 11" id="KW-0863">Zinc-finger</keyword>
<comment type="similarity">
    <text evidence="3">Belongs to the SINA (Seven in absentia) family.</text>
</comment>
<evidence type="ECO:0000256" key="8">
    <source>
        <dbReference type="ARBA" id="ARBA00022786"/>
    </source>
</evidence>
<dbReference type="InterPro" id="IPR044286">
    <property type="entry name" value="SINL_plant"/>
</dbReference>
<keyword evidence="8" id="KW-0833">Ubl conjugation pathway</keyword>
<dbReference type="InterPro" id="IPR049548">
    <property type="entry name" value="Sina-like_RING"/>
</dbReference>
<evidence type="ECO:0000256" key="2">
    <source>
        <dbReference type="ARBA" id="ARBA00004906"/>
    </source>
</evidence>
<reference evidence="18" key="4">
    <citation type="journal article" date="2018" name="Nat. Plants">
        <title>Whole-genome landscape of Medicago truncatula symbiotic genes.</title>
        <authorList>
            <person name="Pecrix Y."/>
            <person name="Staton S.E."/>
            <person name="Sallet E."/>
            <person name="Lelandais-Briere C."/>
            <person name="Moreau S."/>
            <person name="Carrere S."/>
            <person name="Blein T."/>
            <person name="Jardinaud M.F."/>
            <person name="Latrasse D."/>
            <person name="Zouine M."/>
            <person name="Zahm M."/>
            <person name="Kreplak J."/>
            <person name="Mayjonade B."/>
            <person name="Satge C."/>
            <person name="Perez M."/>
            <person name="Cauet S."/>
            <person name="Marande W."/>
            <person name="Chantry-Darmon C."/>
            <person name="Lopez-Roques C."/>
            <person name="Bouchez O."/>
            <person name="Berard A."/>
            <person name="Debelle F."/>
            <person name="Munos S."/>
            <person name="Bendahmane A."/>
            <person name="Berges H."/>
            <person name="Niebel A."/>
            <person name="Buitink J."/>
            <person name="Frugier F."/>
            <person name="Benhamed M."/>
            <person name="Crespi M."/>
            <person name="Gouzy J."/>
            <person name="Gamas P."/>
        </authorList>
    </citation>
    <scope>NUCLEOTIDE SEQUENCE [LARGE SCALE GENOMIC DNA]</scope>
    <source>
        <strain evidence="18">cv. Jemalong A17</strain>
    </source>
</reference>
<dbReference type="Gene3D" id="3.30.40.10">
    <property type="entry name" value="Zinc/RING finger domain, C3HC4 (zinc finger)"/>
    <property type="match status" value="1"/>
</dbReference>
<protein>
    <recommendedName>
        <fullName evidence="4">RING-type E3 ubiquitin transferase</fullName>
        <ecNumber evidence="4">2.3.2.27</ecNumber>
    </recommendedName>
</protein>
<dbReference type="UniPathway" id="UPA00143"/>
<dbReference type="PANTHER" id="PTHR46632">
    <property type="entry name" value="E3 UBIQUITIN-PROTEIN LIGASE SINA-LIKE 4"/>
    <property type="match status" value="1"/>
</dbReference>
<dbReference type="AlphaFoldDB" id="G7KFR2"/>
<evidence type="ECO:0000313" key="13">
    <source>
        <dbReference type="EMBL" id="AES99099.1"/>
    </source>
</evidence>
<evidence type="ECO:0000313" key="18">
    <source>
        <dbReference type="Proteomes" id="UP000265566"/>
    </source>
</evidence>
<dbReference type="PANTHER" id="PTHR46632:SF32">
    <property type="entry name" value="SIAH-TYPE DOMAIN-CONTAINING PROTEIN"/>
    <property type="match status" value="1"/>
</dbReference>
<dbReference type="Gramene" id="rna32271">
    <property type="protein sequence ID" value="RHN56817.1"/>
    <property type="gene ID" value="gene32271"/>
</dbReference>
<gene>
    <name evidence="13" type="ordered locus">MTR_5g076540</name>
    <name evidence="14" type="ORF">MtrunA17_Chr5g0433541</name>
    <name evidence="15" type="ORF">MtrunA17_Chr5g0433551</name>
</gene>
<dbReference type="HOGENOM" id="CLU_040603_2_1_1"/>
<evidence type="ECO:0000256" key="9">
    <source>
        <dbReference type="ARBA" id="ARBA00022833"/>
    </source>
</evidence>
<dbReference type="EMBL" id="PSQE01000005">
    <property type="protein sequence ID" value="RHN56817.1"/>
    <property type="molecule type" value="Genomic_DNA"/>
</dbReference>
<evidence type="ECO:0000256" key="4">
    <source>
        <dbReference type="ARBA" id="ARBA00012483"/>
    </source>
</evidence>
<evidence type="ECO:0000256" key="6">
    <source>
        <dbReference type="ARBA" id="ARBA00022723"/>
    </source>
</evidence>
<dbReference type="EnsemblPlants" id="AES99099">
    <property type="protein sequence ID" value="AES99099"/>
    <property type="gene ID" value="MTR_5g076540"/>
</dbReference>
<dbReference type="EC" id="2.3.2.27" evidence="4"/>
<dbReference type="GO" id="GO:0016874">
    <property type="term" value="F:ligase activity"/>
    <property type="evidence" value="ECO:0007669"/>
    <property type="project" value="UniProtKB-KW"/>
</dbReference>
<dbReference type="Gramene" id="rna32270">
    <property type="protein sequence ID" value="RHN56816.1"/>
    <property type="gene ID" value="gene32270"/>
</dbReference>
<reference evidence="14" key="5">
    <citation type="journal article" date="2018" name="Nat. Plants">
        <title>Whole-genome landscape of Medicago truncatula symbiotic genes.</title>
        <authorList>
            <person name="Pecrix Y."/>
            <person name="Gamas P."/>
            <person name="Carrere S."/>
        </authorList>
    </citation>
    <scope>NUCLEOTIDE SEQUENCE</scope>
    <source>
        <tissue evidence="14">Leaves</tissue>
    </source>
</reference>
<dbReference type="Proteomes" id="UP000002051">
    <property type="component" value="Chromosome 5"/>
</dbReference>
<comment type="catalytic activity">
    <reaction evidence="1">
        <text>S-ubiquitinyl-[E2 ubiquitin-conjugating enzyme]-L-cysteine + [acceptor protein]-L-lysine = [E2 ubiquitin-conjugating enzyme]-L-cysteine + N(6)-ubiquitinyl-[acceptor protein]-L-lysine.</text>
        <dbReference type="EC" id="2.3.2.27"/>
    </reaction>
</comment>
<proteinExistence type="inferred from homology"/>
<feature type="domain" description="SIAH-type" evidence="12">
    <location>
        <begin position="67"/>
        <end position="125"/>
    </location>
</feature>
<evidence type="ECO:0000313" key="15">
    <source>
        <dbReference type="EMBL" id="RHN56817.1"/>
    </source>
</evidence>
<dbReference type="PaxDb" id="3880-AES99099"/>
<evidence type="ECO:0000313" key="16">
    <source>
        <dbReference type="EnsemblPlants" id="AES99099"/>
    </source>
</evidence>
<name>G7KFR2_MEDTR</name>
<evidence type="ECO:0000313" key="14">
    <source>
        <dbReference type="EMBL" id="RHN56816.1"/>
    </source>
</evidence>
<dbReference type="OrthoDB" id="4788989at2759"/>
<dbReference type="InterPro" id="IPR013010">
    <property type="entry name" value="Znf_SIAH"/>
</dbReference>
<dbReference type="OMA" id="PVCYHPL"/>
<evidence type="ECO:0000256" key="7">
    <source>
        <dbReference type="ARBA" id="ARBA00022771"/>
    </source>
</evidence>
<keyword evidence="14" id="KW-0012">Acyltransferase</keyword>
<evidence type="ECO:0000256" key="3">
    <source>
        <dbReference type="ARBA" id="ARBA00009119"/>
    </source>
</evidence>
<dbReference type="EMBL" id="PSQE01000005">
    <property type="protein sequence ID" value="RHN56816.1"/>
    <property type="molecule type" value="Genomic_DNA"/>
</dbReference>
<dbReference type="GO" id="GO:0008270">
    <property type="term" value="F:zinc ion binding"/>
    <property type="evidence" value="ECO:0007669"/>
    <property type="project" value="UniProtKB-KW"/>
</dbReference>
<dbReference type="GO" id="GO:0016567">
    <property type="term" value="P:protein ubiquitination"/>
    <property type="evidence" value="ECO:0007669"/>
    <property type="project" value="UniProtKB-UniPathway"/>
</dbReference>
<dbReference type="PROSITE" id="PS51081">
    <property type="entry name" value="ZF_SIAH"/>
    <property type="match status" value="1"/>
</dbReference>
<evidence type="ECO:0000313" key="17">
    <source>
        <dbReference type="Proteomes" id="UP000002051"/>
    </source>
</evidence>
<evidence type="ECO:0000256" key="10">
    <source>
        <dbReference type="ARBA" id="ARBA00024004"/>
    </source>
</evidence>